<dbReference type="EMBL" id="QJTI01000017">
    <property type="protein sequence ID" value="PYF01805.1"/>
    <property type="molecule type" value="Genomic_DNA"/>
</dbReference>
<accession>A0A318TIZ0</accession>
<comment type="caution">
    <text evidence="1">The sequence shown here is derived from an EMBL/GenBank/DDBJ whole genome shotgun (WGS) entry which is preliminary data.</text>
</comment>
<name>A0A318TIZ0_9BRAD</name>
<gene>
    <name evidence="1" type="ORF">BJ122_11728</name>
</gene>
<dbReference type="Proteomes" id="UP000248148">
    <property type="component" value="Unassembled WGS sequence"/>
</dbReference>
<protein>
    <submittedName>
        <fullName evidence="1">Uncharacterized protein</fullName>
    </submittedName>
</protein>
<organism evidence="1 2">
    <name type="scientific">Rhodopseudomonas faecalis</name>
    <dbReference type="NCBI Taxonomy" id="99655"/>
    <lineage>
        <taxon>Bacteria</taxon>
        <taxon>Pseudomonadati</taxon>
        <taxon>Pseudomonadota</taxon>
        <taxon>Alphaproteobacteria</taxon>
        <taxon>Hyphomicrobiales</taxon>
        <taxon>Nitrobacteraceae</taxon>
        <taxon>Rhodopseudomonas</taxon>
    </lineage>
</organism>
<proteinExistence type="predicted"/>
<evidence type="ECO:0000313" key="1">
    <source>
        <dbReference type="EMBL" id="PYF01805.1"/>
    </source>
</evidence>
<reference evidence="1 2" key="1">
    <citation type="submission" date="2018-06" db="EMBL/GenBank/DDBJ databases">
        <title>Genomic Encyclopedia of Archaeal and Bacterial Type Strains, Phase II (KMG-II): from individual species to whole genera.</title>
        <authorList>
            <person name="Goeker M."/>
        </authorList>
    </citation>
    <scope>NUCLEOTIDE SEQUENCE [LARGE SCALE GENOMIC DNA]</scope>
    <source>
        <strain evidence="1 2">JCM 11668</strain>
    </source>
</reference>
<keyword evidence="2" id="KW-1185">Reference proteome</keyword>
<evidence type="ECO:0000313" key="2">
    <source>
        <dbReference type="Proteomes" id="UP000248148"/>
    </source>
</evidence>
<dbReference type="AlphaFoldDB" id="A0A318TIZ0"/>
<sequence>MTWFSTTKRARLIVEPPKQESSLLDRLQSPYVRTENIFKIIVANNCCVELARFSPKGVQVIHGLSTLKTQSIKVHLVLGYLTSKRFQRFFVRVGKLGGIGEPFNLRICIPQHAFEELDLACF</sequence>